<dbReference type="Proteomes" id="UP000728032">
    <property type="component" value="Unassembled WGS sequence"/>
</dbReference>
<accession>A0A7R9QR89</accession>
<evidence type="ECO:0000256" key="1">
    <source>
        <dbReference type="SAM" id="MobiDB-lite"/>
    </source>
</evidence>
<dbReference type="EMBL" id="OC924077">
    <property type="protein sequence ID" value="CAD7655283.1"/>
    <property type="molecule type" value="Genomic_DNA"/>
</dbReference>
<evidence type="ECO:0000313" key="3">
    <source>
        <dbReference type="Proteomes" id="UP000728032"/>
    </source>
</evidence>
<protein>
    <submittedName>
        <fullName evidence="2">Uncharacterized protein</fullName>
    </submittedName>
</protein>
<feature type="non-terminal residue" evidence="2">
    <location>
        <position position="340"/>
    </location>
</feature>
<name>A0A7R9QR89_9ACAR</name>
<reference evidence="2" key="1">
    <citation type="submission" date="2020-11" db="EMBL/GenBank/DDBJ databases">
        <authorList>
            <person name="Tran Van P."/>
        </authorList>
    </citation>
    <scope>NUCLEOTIDE SEQUENCE</scope>
</reference>
<proteinExistence type="predicted"/>
<keyword evidence="3" id="KW-1185">Reference proteome</keyword>
<organism evidence="2">
    <name type="scientific">Oppiella nova</name>
    <dbReference type="NCBI Taxonomy" id="334625"/>
    <lineage>
        <taxon>Eukaryota</taxon>
        <taxon>Metazoa</taxon>
        <taxon>Ecdysozoa</taxon>
        <taxon>Arthropoda</taxon>
        <taxon>Chelicerata</taxon>
        <taxon>Arachnida</taxon>
        <taxon>Acari</taxon>
        <taxon>Acariformes</taxon>
        <taxon>Sarcoptiformes</taxon>
        <taxon>Oribatida</taxon>
        <taxon>Brachypylina</taxon>
        <taxon>Oppioidea</taxon>
        <taxon>Oppiidae</taxon>
        <taxon>Oppiella</taxon>
    </lineage>
</organism>
<dbReference type="SUPFAM" id="SSF52129">
    <property type="entry name" value="Caspase-like"/>
    <property type="match status" value="1"/>
</dbReference>
<dbReference type="InterPro" id="IPR029030">
    <property type="entry name" value="Caspase-like_dom_sf"/>
</dbReference>
<evidence type="ECO:0000313" key="2">
    <source>
        <dbReference type="EMBL" id="CAD7655283.1"/>
    </source>
</evidence>
<dbReference type="OrthoDB" id="6097640at2759"/>
<sequence>MGNQNDSYCTVRTVNQSNIAHILGAQIVAPVSQTSMSTAGPSAKVLTFDSTLSPLVYENNFETDFTGFDIENRLQEEGQGIENITANQQIPGQSSQPSTSTTVESYERPLVLQSNARNNTQIHQRGDLDDNAIDDIIHTIVNKMNHGLIAPNGDDPLLGKLKKILEVENLERQMITKIRDELKQQGRLEQFLNNTGLHREAVMIANMFLMDDPWKYGTAIELKVVNASILRSGNSRYFKMDSRPRGRAIVFVTTDGLKDEVHRWKSIFKQLDFKCDTYRDVTCSQIRTVMMGMSGQRFNADALIVMVTGGGNGGKIYGFGEGSDNEMSFTEIVDSFSDMN</sequence>
<feature type="region of interest" description="Disordered" evidence="1">
    <location>
        <begin position="85"/>
        <end position="104"/>
    </location>
</feature>
<dbReference type="EMBL" id="CAJPVJ010009252">
    <property type="protein sequence ID" value="CAG2172470.1"/>
    <property type="molecule type" value="Genomic_DNA"/>
</dbReference>
<dbReference type="AlphaFoldDB" id="A0A7R9QR89"/>
<feature type="compositionally biased region" description="Low complexity" evidence="1">
    <location>
        <begin position="88"/>
        <end position="102"/>
    </location>
</feature>
<dbReference type="Gene3D" id="3.40.50.1460">
    <property type="match status" value="1"/>
</dbReference>
<gene>
    <name evidence="2" type="ORF">ONB1V03_LOCUS11926</name>
</gene>